<dbReference type="Gene3D" id="3.20.20.80">
    <property type="entry name" value="Glycosidases"/>
    <property type="match status" value="1"/>
</dbReference>
<keyword evidence="2" id="KW-1185">Reference proteome</keyword>
<dbReference type="InterPro" id="IPR017853">
    <property type="entry name" value="GH"/>
</dbReference>
<reference evidence="1" key="1">
    <citation type="journal article" date="2015" name="ISME J.">
        <title>Draft Genome Sequence of Streptomyces incarnatus NRRL8089, which Produces the Nucleoside Antibiotic Sinefungin.</title>
        <authorList>
            <person name="Oshima K."/>
            <person name="Hattori M."/>
            <person name="Shimizu H."/>
            <person name="Fukuda K."/>
            <person name="Nemoto M."/>
            <person name="Inagaki K."/>
            <person name="Tamura T."/>
        </authorList>
    </citation>
    <scope>NUCLEOTIDE SEQUENCE</scope>
    <source>
        <strain evidence="1">FACHB-1375</strain>
    </source>
</reference>
<proteinExistence type="predicted"/>
<reference evidence="1" key="2">
    <citation type="submission" date="2020-08" db="EMBL/GenBank/DDBJ databases">
        <authorList>
            <person name="Chen M."/>
            <person name="Teng W."/>
            <person name="Zhao L."/>
            <person name="Hu C."/>
            <person name="Zhou Y."/>
            <person name="Han B."/>
            <person name="Song L."/>
            <person name="Shu W."/>
        </authorList>
    </citation>
    <scope>NUCLEOTIDE SEQUENCE</scope>
    <source>
        <strain evidence="1">FACHB-1375</strain>
    </source>
</reference>
<comment type="caution">
    <text evidence="1">The sequence shown here is derived from an EMBL/GenBank/DDBJ whole genome shotgun (WGS) entry which is preliminary data.</text>
</comment>
<evidence type="ECO:0000313" key="1">
    <source>
        <dbReference type="EMBL" id="MBD2184480.1"/>
    </source>
</evidence>
<dbReference type="Proteomes" id="UP000641646">
    <property type="component" value="Unassembled WGS sequence"/>
</dbReference>
<name>A0A926VIE7_9CYAN</name>
<dbReference type="SUPFAM" id="SSF51445">
    <property type="entry name" value="(Trans)glycosidases"/>
    <property type="match status" value="1"/>
</dbReference>
<evidence type="ECO:0000313" key="2">
    <source>
        <dbReference type="Proteomes" id="UP000641646"/>
    </source>
</evidence>
<dbReference type="EMBL" id="JACJPW010000084">
    <property type="protein sequence ID" value="MBD2184480.1"/>
    <property type="molecule type" value="Genomic_DNA"/>
</dbReference>
<organism evidence="1 2">
    <name type="scientific">Aerosakkonema funiforme FACHB-1375</name>
    <dbReference type="NCBI Taxonomy" id="2949571"/>
    <lineage>
        <taxon>Bacteria</taxon>
        <taxon>Bacillati</taxon>
        <taxon>Cyanobacteriota</taxon>
        <taxon>Cyanophyceae</taxon>
        <taxon>Oscillatoriophycideae</taxon>
        <taxon>Aerosakkonematales</taxon>
        <taxon>Aerosakkonemataceae</taxon>
        <taxon>Aerosakkonema</taxon>
    </lineage>
</organism>
<accession>A0A926VIE7</accession>
<dbReference type="AlphaFoldDB" id="A0A926VIE7"/>
<protein>
    <submittedName>
        <fullName evidence="1">Uncharacterized protein</fullName>
    </submittedName>
</protein>
<gene>
    <name evidence="1" type="ORF">H6G03_26000</name>
</gene>
<sequence>MKKILKLWTRRYKFLTLALLSAIALSGTVLFLPKAETKTEQARSADSFVDSIGVVVHLNYADTAYARYDDIIKPRLQELGIRHIRDGVALGDTATQQKFLDLATIGIKSILVMDPRYGQTVEDAVNIAKIMANSVEGVEGANEWDLHTDLQYKGQNFPDGVRTYQAELYAAIKADSAIGNLDVLGPSIAFAENAVKLGSVACDIGTMHSYPGWGQPSWELDNRWIPATRIMCGDKPIVATESGYHNAINEQSGFGVSEKASAKYLPRLFLEYFNRGIKRAYSYELIDEKPNPEANNSQLHYGLLRYDGSPKPAFIAVKNLISLLQDSGDSFDLRALDYGLTGDTTDVHHTLLQKRDGKFYLILWQEVASFNKPTNADVDVTKRNVTLTLNTGIKNAATYQPIDSINPINQSENPQQIKLEIPDYPIVVELVPA</sequence>
<dbReference type="RefSeq" id="WP_190470941.1">
    <property type="nucleotide sequence ID" value="NZ_JACJPW010000084.1"/>
</dbReference>